<dbReference type="RefSeq" id="WP_320002445.1">
    <property type="nucleotide sequence ID" value="NZ_JAUHJS010000001.1"/>
</dbReference>
<keyword evidence="4" id="KW-1185">Reference proteome</keyword>
<comment type="caution">
    <text evidence="3">The sequence shown here is derived from an EMBL/GenBank/DDBJ whole genome shotgun (WGS) entry which is preliminary data.</text>
</comment>
<reference evidence="3" key="1">
    <citation type="submission" date="2023-06" db="EMBL/GenBank/DDBJ databases">
        <title>Cytophagales bacterium Strain LB-30, isolated from soil.</title>
        <authorList>
            <person name="Liu B."/>
        </authorList>
    </citation>
    <scope>NUCLEOTIDE SEQUENCE</scope>
    <source>
        <strain evidence="3">LB-30</strain>
    </source>
</reference>
<dbReference type="SUPFAM" id="SSF54427">
    <property type="entry name" value="NTF2-like"/>
    <property type="match status" value="1"/>
</dbReference>
<dbReference type="Gene3D" id="3.10.450.50">
    <property type="match status" value="1"/>
</dbReference>
<dbReference type="Pfam" id="PF13474">
    <property type="entry name" value="SnoaL_3"/>
    <property type="match status" value="1"/>
</dbReference>
<sequence length="161" mass="18164">MISRLFLSAFLILSFSAFSQSGQAVSSVNTFMDRWHQAAAEANAAGFLDLMSENSVYIGTDSWEHWNKAEFVAFAKPYFDRGKAWTFHPISRDVHISPDGNLAWFSELLHTQMGICRASGVLSKKDDSWLVEQYHLSVTVPNELIDSFKELVVGKQKTEKP</sequence>
<evidence type="ECO:0000259" key="2">
    <source>
        <dbReference type="Pfam" id="PF13474"/>
    </source>
</evidence>
<keyword evidence="1" id="KW-0732">Signal</keyword>
<dbReference type="InterPro" id="IPR032710">
    <property type="entry name" value="NTF2-like_dom_sf"/>
</dbReference>
<name>A0ABT8F111_9BACT</name>
<proteinExistence type="predicted"/>
<dbReference type="EMBL" id="JAUHJS010000001">
    <property type="protein sequence ID" value="MDN4163916.1"/>
    <property type="molecule type" value="Genomic_DNA"/>
</dbReference>
<dbReference type="Proteomes" id="UP001168552">
    <property type="component" value="Unassembled WGS sequence"/>
</dbReference>
<evidence type="ECO:0000313" key="4">
    <source>
        <dbReference type="Proteomes" id="UP001168552"/>
    </source>
</evidence>
<accession>A0ABT8F111</accession>
<feature type="domain" description="SnoaL-like" evidence="2">
    <location>
        <begin position="28"/>
        <end position="140"/>
    </location>
</feature>
<gene>
    <name evidence="3" type="ORF">QWY31_00305</name>
</gene>
<feature type="signal peptide" evidence="1">
    <location>
        <begin position="1"/>
        <end position="19"/>
    </location>
</feature>
<evidence type="ECO:0000313" key="3">
    <source>
        <dbReference type="EMBL" id="MDN4163916.1"/>
    </source>
</evidence>
<protein>
    <submittedName>
        <fullName evidence="3">Nuclear transport factor 2 family protein</fullName>
    </submittedName>
</protein>
<organism evidence="3 4">
    <name type="scientific">Shiella aurantiaca</name>
    <dbReference type="NCBI Taxonomy" id="3058365"/>
    <lineage>
        <taxon>Bacteria</taxon>
        <taxon>Pseudomonadati</taxon>
        <taxon>Bacteroidota</taxon>
        <taxon>Cytophagia</taxon>
        <taxon>Cytophagales</taxon>
        <taxon>Shiellaceae</taxon>
        <taxon>Shiella</taxon>
    </lineage>
</organism>
<dbReference type="InterPro" id="IPR037401">
    <property type="entry name" value="SnoaL-like"/>
</dbReference>
<feature type="chain" id="PRO_5047256845" evidence="1">
    <location>
        <begin position="20"/>
        <end position="161"/>
    </location>
</feature>
<evidence type="ECO:0000256" key="1">
    <source>
        <dbReference type="SAM" id="SignalP"/>
    </source>
</evidence>